<keyword evidence="2" id="KW-1134">Transmembrane beta strand</keyword>
<dbReference type="STRING" id="1117707.VQ7734_03137"/>
<protein>
    <submittedName>
        <fullName evidence="3">Outer membrane protein OprM</fullName>
    </submittedName>
</protein>
<keyword evidence="2" id="KW-0449">Lipoprotein</keyword>
<keyword evidence="2" id="KW-0472">Membrane</keyword>
<comment type="similarity">
    <text evidence="1 2">Belongs to the outer membrane factor (OMF) (TC 1.B.17) family.</text>
</comment>
<keyword evidence="4" id="KW-1185">Reference proteome</keyword>
<sequence>MFTVKLKSPALGIAISAILLSGCSSLTQTTFVPPEVDIPASWQTTVVNTQVSLDPWWKRFDDPQLNHLIHQALQTNNDLALATLTLKKARLKAGLSATDRYPSVSSTTAANKSTLLDSGSTSSDYSTSLSLSYELDLWGHVSSTVDAAQWSAVASAADRESTAQTLVSTTASLYWKIGYLKDRIALSDKSIGYARQTLDLTRRQFKSGSVSELDVFESKRSLAGQQATRSQLVQQLRESENAMAVLLNHAPSTPENMITTLPETALPEIAAGAPAELLIRRPDVKASLYQLKAALATSDATFASYLPTLTLTGSVGDSSSRLRDLLQNPVGTLGASLVLPFLQWNTMKINQKIAEVDYQTAVINYRKTLYSAFEDVDNALSARQQYQYQGEKLKAQYDAATAAERIYASKYRHGAVSIQNWLDSQETQRSAQESLLENRYNQLNVQATIYQALGGSDVAPPVTDDK</sequence>
<feature type="signal peptide" evidence="2">
    <location>
        <begin position="1"/>
        <end position="27"/>
    </location>
</feature>
<keyword evidence="2" id="KW-0812">Transmembrane</keyword>
<comment type="subcellular location">
    <subcellularLocation>
        <location evidence="2">Cell outer membrane</location>
        <topology evidence="2">Lipid-anchor</topology>
    </subcellularLocation>
</comment>
<dbReference type="PANTHER" id="PTHR30203">
    <property type="entry name" value="OUTER MEMBRANE CATION EFFLUX PROTEIN"/>
    <property type="match status" value="1"/>
</dbReference>
<evidence type="ECO:0000256" key="1">
    <source>
        <dbReference type="ARBA" id="ARBA00007613"/>
    </source>
</evidence>
<name>A0A1M7YXM4_9VIBR</name>
<dbReference type="GO" id="GO:0009279">
    <property type="term" value="C:cell outer membrane"/>
    <property type="evidence" value="ECO:0007669"/>
    <property type="project" value="UniProtKB-SubCell"/>
</dbReference>
<dbReference type="PROSITE" id="PS51257">
    <property type="entry name" value="PROKAR_LIPOPROTEIN"/>
    <property type="match status" value="1"/>
</dbReference>
<dbReference type="GO" id="GO:0015562">
    <property type="term" value="F:efflux transmembrane transporter activity"/>
    <property type="evidence" value="ECO:0007669"/>
    <property type="project" value="InterPro"/>
</dbReference>
<dbReference type="SUPFAM" id="SSF56954">
    <property type="entry name" value="Outer membrane efflux proteins (OEP)"/>
    <property type="match status" value="1"/>
</dbReference>
<dbReference type="Pfam" id="PF02321">
    <property type="entry name" value="OEP"/>
    <property type="match status" value="2"/>
</dbReference>
<dbReference type="RefSeq" id="WP_073584219.1">
    <property type="nucleotide sequence ID" value="NZ_AP024898.1"/>
</dbReference>
<evidence type="ECO:0000256" key="2">
    <source>
        <dbReference type="RuleBase" id="RU362097"/>
    </source>
</evidence>
<dbReference type="OrthoDB" id="9770517at2"/>
<dbReference type="Gene3D" id="2.20.200.10">
    <property type="entry name" value="Outer membrane efflux proteins (OEP)"/>
    <property type="match status" value="1"/>
</dbReference>
<gene>
    <name evidence="3" type="primary">oprM_1</name>
    <name evidence="3" type="ORF">VQ7734_03137</name>
</gene>
<dbReference type="EMBL" id="FRFG01000037">
    <property type="protein sequence ID" value="SHO57368.1"/>
    <property type="molecule type" value="Genomic_DNA"/>
</dbReference>
<dbReference type="InterPro" id="IPR003423">
    <property type="entry name" value="OMP_efflux"/>
</dbReference>
<reference evidence="4" key="1">
    <citation type="submission" date="2016-12" db="EMBL/GenBank/DDBJ databases">
        <authorList>
            <person name="Rodrigo-Torres L."/>
            <person name="Arahal R.D."/>
            <person name="Lucena T."/>
        </authorList>
    </citation>
    <scope>NUCLEOTIDE SEQUENCE [LARGE SCALE GENOMIC DNA]</scope>
</reference>
<dbReference type="InterPro" id="IPR010131">
    <property type="entry name" value="MdtP/NodT-like"/>
</dbReference>
<keyword evidence="2" id="KW-0564">Palmitate</keyword>
<dbReference type="NCBIfam" id="TIGR01845">
    <property type="entry name" value="outer_NodT"/>
    <property type="match status" value="1"/>
</dbReference>
<organism evidence="3 4">
    <name type="scientific">Vibrio quintilis</name>
    <dbReference type="NCBI Taxonomy" id="1117707"/>
    <lineage>
        <taxon>Bacteria</taxon>
        <taxon>Pseudomonadati</taxon>
        <taxon>Pseudomonadota</taxon>
        <taxon>Gammaproteobacteria</taxon>
        <taxon>Vibrionales</taxon>
        <taxon>Vibrionaceae</taxon>
        <taxon>Vibrio</taxon>
    </lineage>
</organism>
<keyword evidence="2" id="KW-0732">Signal</keyword>
<dbReference type="AlphaFoldDB" id="A0A1M7YXM4"/>
<evidence type="ECO:0000313" key="3">
    <source>
        <dbReference type="EMBL" id="SHO57368.1"/>
    </source>
</evidence>
<evidence type="ECO:0000313" key="4">
    <source>
        <dbReference type="Proteomes" id="UP000184600"/>
    </source>
</evidence>
<proteinExistence type="inferred from homology"/>
<dbReference type="Proteomes" id="UP000184600">
    <property type="component" value="Unassembled WGS sequence"/>
</dbReference>
<dbReference type="Gene3D" id="1.20.1600.10">
    <property type="entry name" value="Outer membrane efflux proteins (OEP)"/>
    <property type="match status" value="1"/>
</dbReference>
<accession>A0A1M7YXM4</accession>
<feature type="chain" id="PRO_5011820830" evidence="2">
    <location>
        <begin position="28"/>
        <end position="466"/>
    </location>
</feature>
<dbReference type="PANTHER" id="PTHR30203:SF32">
    <property type="entry name" value="CATION EFFLUX SYSTEM PROTEIN CUSC"/>
    <property type="match status" value="1"/>
</dbReference>